<evidence type="ECO:0000256" key="5">
    <source>
        <dbReference type="ARBA" id="ARBA00022989"/>
    </source>
</evidence>
<evidence type="ECO:0000256" key="3">
    <source>
        <dbReference type="ARBA" id="ARBA00022475"/>
    </source>
</evidence>
<evidence type="ECO:0000256" key="6">
    <source>
        <dbReference type="ARBA" id="ARBA00023136"/>
    </source>
</evidence>
<feature type="transmembrane region" description="Helical" evidence="7">
    <location>
        <begin position="159"/>
        <end position="175"/>
    </location>
</feature>
<feature type="transmembrane region" description="Helical" evidence="7">
    <location>
        <begin position="41"/>
        <end position="60"/>
    </location>
</feature>
<gene>
    <name evidence="9" type="ORF">ShirakiTB12_52360</name>
</gene>
<evidence type="ECO:0000256" key="2">
    <source>
        <dbReference type="ARBA" id="ARBA00007362"/>
    </source>
</evidence>
<evidence type="ECO:0000256" key="4">
    <source>
        <dbReference type="ARBA" id="ARBA00022692"/>
    </source>
</evidence>
<feature type="transmembrane region" description="Helical" evidence="7">
    <location>
        <begin position="217"/>
        <end position="240"/>
    </location>
</feature>
<keyword evidence="3" id="KW-1003">Cell membrane</keyword>
<dbReference type="Gene3D" id="1.10.3730.20">
    <property type="match status" value="1"/>
</dbReference>
<proteinExistence type="inferred from homology"/>
<accession>A0AAX6BSR7</accession>
<dbReference type="GO" id="GO:0005886">
    <property type="term" value="C:plasma membrane"/>
    <property type="evidence" value="ECO:0007669"/>
    <property type="project" value="UniProtKB-SubCell"/>
</dbReference>
<dbReference type="RefSeq" id="WP_047932875.1">
    <property type="nucleotide sequence ID" value="NZ_BSYK01000002.1"/>
</dbReference>
<dbReference type="InterPro" id="IPR050638">
    <property type="entry name" value="AA-Vitamin_Transporters"/>
</dbReference>
<comment type="subcellular location">
    <subcellularLocation>
        <location evidence="1">Cell membrane</location>
        <topology evidence="1">Multi-pass membrane protein</topology>
    </subcellularLocation>
</comment>
<feature type="transmembrane region" description="Helical" evidence="7">
    <location>
        <begin position="72"/>
        <end position="91"/>
    </location>
</feature>
<reference evidence="9" key="1">
    <citation type="journal article" date="2024" name="Appl Microbiol">
        <title>Effect of kuratsuki Bacillus and Priestia on Taste of Sake.</title>
        <authorList>
            <person name="Kobayashi K."/>
            <person name="Nishida H."/>
        </authorList>
    </citation>
    <scope>NUCLEOTIDE SEQUENCE</scope>
    <source>
        <strain evidence="9">B-12</strain>
    </source>
</reference>
<dbReference type="SUPFAM" id="SSF103481">
    <property type="entry name" value="Multidrug resistance efflux transporter EmrE"/>
    <property type="match status" value="2"/>
</dbReference>
<dbReference type="Pfam" id="PF00892">
    <property type="entry name" value="EamA"/>
    <property type="match status" value="2"/>
</dbReference>
<name>A0AAX6BSR7_PRIMG</name>
<feature type="transmembrane region" description="Helical" evidence="7">
    <location>
        <begin position="7"/>
        <end position="29"/>
    </location>
</feature>
<feature type="transmembrane region" description="Helical" evidence="7">
    <location>
        <begin position="127"/>
        <end position="147"/>
    </location>
</feature>
<evidence type="ECO:0000256" key="1">
    <source>
        <dbReference type="ARBA" id="ARBA00004651"/>
    </source>
</evidence>
<evidence type="ECO:0000259" key="8">
    <source>
        <dbReference type="Pfam" id="PF00892"/>
    </source>
</evidence>
<comment type="caution">
    <text evidence="9">The sequence shown here is derived from an EMBL/GenBank/DDBJ whole genome shotgun (WGS) entry which is preliminary data.</text>
</comment>
<keyword evidence="6 7" id="KW-0472">Membrane</keyword>
<protein>
    <submittedName>
        <fullName evidence="9">DMT family transporter</fullName>
    </submittedName>
</protein>
<dbReference type="InterPro" id="IPR037185">
    <property type="entry name" value="EmrE-like"/>
</dbReference>
<keyword evidence="5 7" id="KW-1133">Transmembrane helix</keyword>
<evidence type="ECO:0000313" key="9">
    <source>
        <dbReference type="EMBL" id="GMG76767.1"/>
    </source>
</evidence>
<dbReference type="Proteomes" id="UP001165240">
    <property type="component" value="Unassembled WGS sequence"/>
</dbReference>
<feature type="transmembrane region" description="Helical" evidence="7">
    <location>
        <begin position="252"/>
        <end position="270"/>
    </location>
</feature>
<feature type="domain" description="EamA" evidence="8">
    <location>
        <begin position="159"/>
        <end position="293"/>
    </location>
</feature>
<dbReference type="InterPro" id="IPR000620">
    <property type="entry name" value="EamA_dom"/>
</dbReference>
<comment type="similarity">
    <text evidence="2">Belongs to the EamA transporter family.</text>
</comment>
<feature type="domain" description="EamA" evidence="8">
    <location>
        <begin position="8"/>
        <end position="145"/>
    </location>
</feature>
<organism evidence="9 10">
    <name type="scientific">Priestia megaterium</name>
    <name type="common">Bacillus megaterium</name>
    <dbReference type="NCBI Taxonomy" id="1404"/>
    <lineage>
        <taxon>Bacteria</taxon>
        <taxon>Bacillati</taxon>
        <taxon>Bacillota</taxon>
        <taxon>Bacilli</taxon>
        <taxon>Bacillales</taxon>
        <taxon>Bacillaceae</taxon>
        <taxon>Priestia</taxon>
    </lineage>
</organism>
<sequence length="306" mass="33712">MKTFRYVGFLMIISGAALWGVSGPMIQWLFQNSSLTSSKFLIVRLLLAGIITLTLLYLTKKNIFGVWKHPRHWIQLIIFGILGMLGAQYAFIETIHVSTAVTAVLFQFLGPVLITIYVAIQTKKLPTAMQLLAVVSALMGTFFLITNGSVENIILSKEAITLGLLTTLGFTFYTLHPTSLIKEWGTVVIIGWGMLIGGVALFIYNQDFSVVHLAHSLTFSTLSILLLVIISGTLSFILYIGSLKYLNATETSLLSSIEPLVAAIVSMIWLNESFGIYQLLGGLLITTAVVFLSMPIERSKKKLKVE</sequence>
<feature type="transmembrane region" description="Helical" evidence="7">
    <location>
        <begin position="187"/>
        <end position="205"/>
    </location>
</feature>
<keyword evidence="4 7" id="KW-0812">Transmembrane</keyword>
<evidence type="ECO:0000256" key="7">
    <source>
        <dbReference type="SAM" id="Phobius"/>
    </source>
</evidence>
<evidence type="ECO:0000313" key="10">
    <source>
        <dbReference type="Proteomes" id="UP001165240"/>
    </source>
</evidence>
<feature type="transmembrane region" description="Helical" evidence="7">
    <location>
        <begin position="97"/>
        <end position="120"/>
    </location>
</feature>
<feature type="transmembrane region" description="Helical" evidence="7">
    <location>
        <begin position="276"/>
        <end position="294"/>
    </location>
</feature>
<dbReference type="PANTHER" id="PTHR32322">
    <property type="entry name" value="INNER MEMBRANE TRANSPORTER"/>
    <property type="match status" value="1"/>
</dbReference>
<dbReference type="AlphaFoldDB" id="A0AAX6BSR7"/>
<dbReference type="PANTHER" id="PTHR32322:SF18">
    <property type="entry name" value="S-ADENOSYLMETHIONINE_S-ADENOSYLHOMOCYSTEINE TRANSPORTER"/>
    <property type="match status" value="1"/>
</dbReference>
<dbReference type="EMBL" id="BSYK01000002">
    <property type="protein sequence ID" value="GMG76767.1"/>
    <property type="molecule type" value="Genomic_DNA"/>
</dbReference>